<accession>A0A645IJH5</accession>
<protein>
    <submittedName>
        <fullName evidence="1">Uncharacterized protein</fullName>
    </submittedName>
</protein>
<dbReference type="AlphaFoldDB" id="A0A645IJH5"/>
<evidence type="ECO:0000313" key="1">
    <source>
        <dbReference type="EMBL" id="MPN50629.1"/>
    </source>
</evidence>
<comment type="caution">
    <text evidence="1">The sequence shown here is derived from an EMBL/GenBank/DDBJ whole genome shotgun (WGS) entry which is preliminary data.</text>
</comment>
<sequence length="98" mass="11329">MNALRHRPRPVERGKFRGQKFSGAQCFHGGDGYAPALAQPVQMRALSLPLHIRAIFLFLQYVLYGHIPGQHVKRRIHAEHQQFHHACFHNLRGCPRIM</sequence>
<reference evidence="1" key="1">
    <citation type="submission" date="2019-08" db="EMBL/GenBank/DDBJ databases">
        <authorList>
            <person name="Kucharzyk K."/>
            <person name="Murdoch R.W."/>
            <person name="Higgins S."/>
            <person name="Loffler F."/>
        </authorList>
    </citation>
    <scope>NUCLEOTIDE SEQUENCE</scope>
</reference>
<dbReference type="EMBL" id="VSSQ01114993">
    <property type="protein sequence ID" value="MPN50629.1"/>
    <property type="molecule type" value="Genomic_DNA"/>
</dbReference>
<proteinExistence type="predicted"/>
<gene>
    <name evidence="1" type="ORF">SDC9_198261</name>
</gene>
<name>A0A645IJH5_9ZZZZ</name>
<organism evidence="1">
    <name type="scientific">bioreactor metagenome</name>
    <dbReference type="NCBI Taxonomy" id="1076179"/>
    <lineage>
        <taxon>unclassified sequences</taxon>
        <taxon>metagenomes</taxon>
        <taxon>ecological metagenomes</taxon>
    </lineage>
</organism>